<protein>
    <submittedName>
        <fullName evidence="1">Protein N-terminal asparagine amidohydrolase</fullName>
    </submittedName>
</protein>
<name>A0A1H6ZC96_9FIRM</name>
<evidence type="ECO:0000313" key="2">
    <source>
        <dbReference type="Proteomes" id="UP000199662"/>
    </source>
</evidence>
<dbReference type="Proteomes" id="UP000199662">
    <property type="component" value="Unassembled WGS sequence"/>
</dbReference>
<dbReference type="STRING" id="84035.SAMN05660742_10920"/>
<gene>
    <name evidence="1" type="ORF">SAMN05660742_10920</name>
</gene>
<accession>A0A1H6ZC96</accession>
<organism evidence="1 2">
    <name type="scientific">Propionispira arboris</name>
    <dbReference type="NCBI Taxonomy" id="84035"/>
    <lineage>
        <taxon>Bacteria</taxon>
        <taxon>Bacillati</taxon>
        <taxon>Bacillota</taxon>
        <taxon>Negativicutes</taxon>
        <taxon>Selenomonadales</taxon>
        <taxon>Selenomonadaceae</taxon>
        <taxon>Propionispira</taxon>
    </lineage>
</organism>
<sequence length="267" mass="30005">MEFYTGRLPAGFKYVGQDNYCIYDLEAEKQTPYSYLYSDSATSCIIVIAIGESMETGHKTVCMAHLSRLQRFDAFFQLVTKTLKQGICLYAQGANPVSDSTTQTSTQNVIILMQNLQSIINANSAYIATLSISVGQGNPNCGWGTYGVNVDAASADYLQPTNRYYELSNTDRCTAQGVQTLFCVYGLKTMNIYPEQLYILHNTDELEFPKNEIKTLVDRAIADDFTQICDMTDDEILTKYSSTPQYEAAWFCATMREAAEFANNYYK</sequence>
<proteinExistence type="predicted"/>
<keyword evidence="1" id="KW-0378">Hydrolase</keyword>
<reference evidence="1 2" key="1">
    <citation type="submission" date="2016-10" db="EMBL/GenBank/DDBJ databases">
        <authorList>
            <person name="de Groot N.N."/>
        </authorList>
    </citation>
    <scope>NUCLEOTIDE SEQUENCE [LARGE SCALE GENOMIC DNA]</scope>
    <source>
        <strain evidence="1 2">DSM 2179</strain>
    </source>
</reference>
<keyword evidence="2" id="KW-1185">Reference proteome</keyword>
<dbReference type="AlphaFoldDB" id="A0A1H6ZC96"/>
<dbReference type="GO" id="GO:0016787">
    <property type="term" value="F:hydrolase activity"/>
    <property type="evidence" value="ECO:0007669"/>
    <property type="project" value="UniProtKB-KW"/>
</dbReference>
<dbReference type="EMBL" id="FNZK01000009">
    <property type="protein sequence ID" value="SEJ50346.1"/>
    <property type="molecule type" value="Genomic_DNA"/>
</dbReference>
<evidence type="ECO:0000313" key="1">
    <source>
        <dbReference type="EMBL" id="SEJ50346.1"/>
    </source>
</evidence>